<sequence length="181" mass="21320">MALKENLKAVQAELSSQEQMMENFIKSERFIKKYKYYFIVIIVLLIAYLSGSYFYNLKQESNIQESNMIFNNLLKNPSDQKLLEELKQKNANLYTIFMMNQNNQDLNQTLSLNIDPLLKQIVLAQNNQKSDFLKDYNTLLAGFEFLKQNNFKNADIEFNKIPINSPLWKIITSLKHYQGIK</sequence>
<comment type="caution">
    <text evidence="2">The sequence shown here is derived from an EMBL/GenBank/DDBJ whole genome shotgun (WGS) entry which is preliminary data.</text>
</comment>
<protein>
    <submittedName>
        <fullName evidence="2">Uncharacterized protein</fullName>
    </submittedName>
</protein>
<proteinExistence type="predicted"/>
<dbReference type="AlphaFoldDB" id="A0A5L8LQU7"/>
<keyword evidence="1" id="KW-1133">Transmembrane helix</keyword>
<dbReference type="EMBL" id="AACKMK010000010">
    <property type="protein sequence ID" value="EAK9940541.1"/>
    <property type="molecule type" value="Genomic_DNA"/>
</dbReference>
<evidence type="ECO:0000313" key="2">
    <source>
        <dbReference type="EMBL" id="EAK9940541.1"/>
    </source>
</evidence>
<name>A0A5L8LQU7_CAMLA</name>
<keyword evidence="1" id="KW-0812">Transmembrane</keyword>
<feature type="transmembrane region" description="Helical" evidence="1">
    <location>
        <begin position="36"/>
        <end position="55"/>
    </location>
</feature>
<organism evidence="2">
    <name type="scientific">Campylobacter lari</name>
    <dbReference type="NCBI Taxonomy" id="201"/>
    <lineage>
        <taxon>Bacteria</taxon>
        <taxon>Pseudomonadati</taxon>
        <taxon>Campylobacterota</taxon>
        <taxon>Epsilonproteobacteria</taxon>
        <taxon>Campylobacterales</taxon>
        <taxon>Campylobacteraceae</taxon>
        <taxon>Campylobacter</taxon>
    </lineage>
</organism>
<reference evidence="2" key="1">
    <citation type="submission" date="2018-05" db="EMBL/GenBank/DDBJ databases">
        <authorList>
            <consortium name="PulseNet: The National Subtyping Network for Foodborne Disease Surveillance"/>
            <person name="Tarr C.L."/>
            <person name="Trees E."/>
            <person name="Katz L.S."/>
            <person name="Carleton-Romer H.A."/>
            <person name="Stroika S."/>
            <person name="Kucerova Z."/>
            <person name="Roache K.F."/>
            <person name="Sabol A.L."/>
            <person name="Besser J."/>
            <person name="Gerner-Smidt P."/>
        </authorList>
    </citation>
    <scope>NUCLEOTIDE SEQUENCE</scope>
    <source>
        <strain evidence="2">2008D-7097</strain>
    </source>
</reference>
<evidence type="ECO:0000256" key="1">
    <source>
        <dbReference type="SAM" id="Phobius"/>
    </source>
</evidence>
<accession>A0A5L8LQU7</accession>
<gene>
    <name evidence="2" type="ORF">A0Y42_06950</name>
</gene>
<keyword evidence="1" id="KW-0472">Membrane</keyword>